<keyword evidence="8" id="KW-1185">Reference proteome</keyword>
<feature type="compositionally biased region" description="Pro residues" evidence="4">
    <location>
        <begin position="481"/>
        <end position="490"/>
    </location>
</feature>
<evidence type="ECO:0000259" key="6">
    <source>
        <dbReference type="PROSITE" id="PS01180"/>
    </source>
</evidence>
<dbReference type="PROSITE" id="PS50068">
    <property type="entry name" value="LDLRA_2"/>
    <property type="match status" value="1"/>
</dbReference>
<dbReference type="SMART" id="SM00192">
    <property type="entry name" value="LDLa"/>
    <property type="match status" value="1"/>
</dbReference>
<dbReference type="InterPro" id="IPR023415">
    <property type="entry name" value="LDLR_class-A_CS"/>
</dbReference>
<dbReference type="InterPro" id="IPR002172">
    <property type="entry name" value="LDrepeatLR_classA_rpt"/>
</dbReference>
<dbReference type="SUPFAM" id="SSF49854">
    <property type="entry name" value="Spermadhesin, CUB domain"/>
    <property type="match status" value="2"/>
</dbReference>
<feature type="transmembrane region" description="Helical" evidence="5">
    <location>
        <begin position="328"/>
        <end position="351"/>
    </location>
</feature>
<dbReference type="Pfam" id="PF00431">
    <property type="entry name" value="CUB"/>
    <property type="match status" value="2"/>
</dbReference>
<evidence type="ECO:0000313" key="7">
    <source>
        <dbReference type="EMBL" id="KAG8200497.1"/>
    </source>
</evidence>
<proteinExistence type="predicted"/>
<dbReference type="Gene3D" id="4.10.400.10">
    <property type="entry name" value="Low-density Lipoprotein Receptor"/>
    <property type="match status" value="1"/>
</dbReference>
<keyword evidence="1" id="KW-0677">Repeat</keyword>
<feature type="compositionally biased region" description="Polar residues" evidence="4">
    <location>
        <begin position="553"/>
        <end position="562"/>
    </location>
</feature>
<keyword evidence="5" id="KW-0812">Transmembrane</keyword>
<dbReference type="PROSITE" id="PS01180">
    <property type="entry name" value="CUB"/>
    <property type="match status" value="2"/>
</dbReference>
<dbReference type="SMART" id="SM00042">
    <property type="entry name" value="CUB"/>
    <property type="match status" value="2"/>
</dbReference>
<gene>
    <name evidence="7" type="ORF">JTE90_000575</name>
</gene>
<feature type="region of interest" description="Disordered" evidence="4">
    <location>
        <begin position="448"/>
        <end position="499"/>
    </location>
</feature>
<dbReference type="CDD" id="cd00041">
    <property type="entry name" value="CUB"/>
    <property type="match status" value="2"/>
</dbReference>
<feature type="domain" description="CUB" evidence="6">
    <location>
        <begin position="25"/>
        <end position="140"/>
    </location>
</feature>
<protein>
    <recommendedName>
        <fullName evidence="6">CUB domain-containing protein</fullName>
    </recommendedName>
</protein>
<comment type="caution">
    <text evidence="7">The sequence shown here is derived from an EMBL/GenBank/DDBJ whole genome shotgun (WGS) entry which is preliminary data.</text>
</comment>
<organism evidence="7 8">
    <name type="scientific">Oedothorax gibbosus</name>
    <dbReference type="NCBI Taxonomy" id="931172"/>
    <lineage>
        <taxon>Eukaryota</taxon>
        <taxon>Metazoa</taxon>
        <taxon>Ecdysozoa</taxon>
        <taxon>Arthropoda</taxon>
        <taxon>Chelicerata</taxon>
        <taxon>Arachnida</taxon>
        <taxon>Araneae</taxon>
        <taxon>Araneomorphae</taxon>
        <taxon>Entelegynae</taxon>
        <taxon>Araneoidea</taxon>
        <taxon>Linyphiidae</taxon>
        <taxon>Erigoninae</taxon>
        <taxon>Oedothorax</taxon>
    </lineage>
</organism>
<dbReference type="PANTHER" id="PTHR24251">
    <property type="entry name" value="OVOCHYMASE-RELATED"/>
    <property type="match status" value="1"/>
</dbReference>
<dbReference type="FunFam" id="2.60.120.290:FF:000013">
    <property type="entry name" value="Membrane frizzled-related protein"/>
    <property type="match status" value="1"/>
</dbReference>
<sequence length="570" mass="65033">MIETGKDVEGFHGGDLTKLEQEKICFNFTDGNQEKKEFYSPNFPNNYPNNTKCELRLKAPHGHVIQLDFRETFHLEESPTCEYDWLEIRNGPYGYSPLIKKFCGHDFPPMLTSKDRFLWIKFSSDDSIEYEGFKAIYEFLPVENFDRPQAEDCTYTRGGAGGLISPVDVGKSIMNYSLTWKVPLDCTWVIQVEPGWKMYVNFQKYELRHPNNCDLNFIDIYEESLSDDSRMAQFCGTATEPQKSDGNLVYVRYFAQVEALEGKFEIVYTAFRESDKCVSGEFSCDDGTCIDKSLKCNKMFNCKYRYDEDAALCTPAMTASRMLTSEHMITILVVFFALVVAMCASIVITCYNKVKDRREKKREYKMRRSKEVSVEGEMDRVLMEPGLEAALAAQAAEMGAARRKVPRWLDEDESNDCYVPEVDLSIFHKSPNGGHVICRDRDTSHSADGGIHIISNSYPDGINPMCKEHGHSRQRRGSFSPPLPPPPPPPHVRRTPQDQLHSHDNLVCQKHNTYRASYLVQQQPDEDTDETAVPCTAPKFRETAVDEGIDTSRPPSFDSTRSAPDVIVHR</sequence>
<feature type="region of interest" description="Disordered" evidence="4">
    <location>
        <begin position="522"/>
        <end position="570"/>
    </location>
</feature>
<feature type="domain" description="CUB" evidence="6">
    <location>
        <begin position="153"/>
        <end position="271"/>
    </location>
</feature>
<evidence type="ECO:0000256" key="1">
    <source>
        <dbReference type="ARBA" id="ARBA00022737"/>
    </source>
</evidence>
<evidence type="ECO:0000256" key="5">
    <source>
        <dbReference type="SAM" id="Phobius"/>
    </source>
</evidence>
<evidence type="ECO:0000256" key="2">
    <source>
        <dbReference type="ARBA" id="ARBA00023157"/>
    </source>
</evidence>
<reference evidence="7 8" key="1">
    <citation type="journal article" date="2022" name="Nat. Ecol. Evol.">
        <title>A masculinizing supergene underlies an exaggerated male reproductive morph in a spider.</title>
        <authorList>
            <person name="Hendrickx F."/>
            <person name="De Corte Z."/>
            <person name="Sonet G."/>
            <person name="Van Belleghem S.M."/>
            <person name="Kostlbacher S."/>
            <person name="Vangestel C."/>
        </authorList>
    </citation>
    <scope>NUCLEOTIDE SEQUENCE [LARGE SCALE GENOMIC DNA]</scope>
    <source>
        <strain evidence="7">W744_W776</strain>
    </source>
</reference>
<dbReference type="PANTHER" id="PTHR24251:SF28">
    <property type="entry name" value="NEUROPILIN AND TOLLOID-LIKE, ISOFORM B"/>
    <property type="match status" value="1"/>
</dbReference>
<evidence type="ECO:0000256" key="4">
    <source>
        <dbReference type="SAM" id="MobiDB-lite"/>
    </source>
</evidence>
<dbReference type="AlphaFoldDB" id="A0AAV6VVG2"/>
<dbReference type="SUPFAM" id="SSF57424">
    <property type="entry name" value="LDL receptor-like module"/>
    <property type="match status" value="1"/>
</dbReference>
<keyword evidence="2 3" id="KW-1015">Disulfide bond</keyword>
<dbReference type="InterPro" id="IPR000859">
    <property type="entry name" value="CUB_dom"/>
</dbReference>
<comment type="caution">
    <text evidence="3">Lacks conserved residue(s) required for the propagation of feature annotation.</text>
</comment>
<feature type="disulfide bond" evidence="3">
    <location>
        <begin position="284"/>
        <end position="302"/>
    </location>
</feature>
<dbReference type="PROSITE" id="PS01209">
    <property type="entry name" value="LDLRA_1"/>
    <property type="match status" value="1"/>
</dbReference>
<dbReference type="InterPro" id="IPR036055">
    <property type="entry name" value="LDL_receptor-like_sf"/>
</dbReference>
<dbReference type="CDD" id="cd00112">
    <property type="entry name" value="LDLa"/>
    <property type="match status" value="1"/>
</dbReference>
<dbReference type="Proteomes" id="UP000827092">
    <property type="component" value="Unassembled WGS sequence"/>
</dbReference>
<name>A0AAV6VVG2_9ARAC</name>
<evidence type="ECO:0000256" key="3">
    <source>
        <dbReference type="PROSITE-ProRule" id="PRU00124"/>
    </source>
</evidence>
<accession>A0AAV6VVG2</accession>
<evidence type="ECO:0000313" key="8">
    <source>
        <dbReference type="Proteomes" id="UP000827092"/>
    </source>
</evidence>
<dbReference type="InterPro" id="IPR035914">
    <property type="entry name" value="Sperma_CUB_dom_sf"/>
</dbReference>
<keyword evidence="5" id="KW-1133">Transmembrane helix</keyword>
<dbReference type="EMBL" id="JAFNEN010000015">
    <property type="protein sequence ID" value="KAG8200497.1"/>
    <property type="molecule type" value="Genomic_DNA"/>
</dbReference>
<feature type="disulfide bond" evidence="3">
    <location>
        <begin position="277"/>
        <end position="289"/>
    </location>
</feature>
<keyword evidence="5" id="KW-0472">Membrane</keyword>
<dbReference type="Gene3D" id="2.60.120.290">
    <property type="entry name" value="Spermadhesin, CUB domain"/>
    <property type="match status" value="2"/>
</dbReference>